<name>A0AAE0MQE1_9PEZI</name>
<evidence type="ECO:0000313" key="2">
    <source>
        <dbReference type="Proteomes" id="UP001278500"/>
    </source>
</evidence>
<evidence type="ECO:0000313" key="1">
    <source>
        <dbReference type="EMBL" id="KAK3340068.1"/>
    </source>
</evidence>
<dbReference type="InterPro" id="IPR007523">
    <property type="entry name" value="NDUFAF3/AAMDC"/>
</dbReference>
<dbReference type="EMBL" id="JAUEPP010000006">
    <property type="protein sequence ID" value="KAK3340068.1"/>
    <property type="molecule type" value="Genomic_DNA"/>
</dbReference>
<dbReference type="GeneID" id="87866042"/>
<dbReference type="InterPro" id="IPR036748">
    <property type="entry name" value="MTH938-like_sf"/>
</dbReference>
<sequence length="256" mass="28012">MIIPINSMRSTVLRALQRSSAFPLTTPRLVSRSTSFSPSSHITTTTTINNATRRFTTTPLLSAKQKKQKLAHNNEPIPDSPPTTDFGEMDMLGQTPIPSTAIDECFHDGFALNSGVQVTGGSGVLLVGGEVFEWRPWLLPVEGEGNKGMGEKGVVGKEKGREQRRKLVNEKGQWDVPHEEQWGFLGRLWPRPDLLILGVGPSLRPLSPATRALINGMGIRVEVLDTRNAASQYNLLATERGVDQVAAALVPLGWRE</sequence>
<keyword evidence="2" id="KW-1185">Reference proteome</keyword>
<dbReference type="PANTHER" id="PTHR21192:SF2">
    <property type="entry name" value="NADH DEHYDROGENASE [UBIQUINONE] 1 ALPHA SUBCOMPLEX ASSEMBLY FACTOR 3"/>
    <property type="match status" value="1"/>
</dbReference>
<reference evidence="1" key="2">
    <citation type="submission" date="2023-06" db="EMBL/GenBank/DDBJ databases">
        <authorList>
            <consortium name="Lawrence Berkeley National Laboratory"/>
            <person name="Haridas S."/>
            <person name="Hensen N."/>
            <person name="Bonometti L."/>
            <person name="Westerberg I."/>
            <person name="Brannstrom I.O."/>
            <person name="Guillou S."/>
            <person name="Cros-Aarteil S."/>
            <person name="Calhoun S."/>
            <person name="Kuo A."/>
            <person name="Mondo S."/>
            <person name="Pangilinan J."/>
            <person name="Riley R."/>
            <person name="Labutti K."/>
            <person name="Andreopoulos B."/>
            <person name="Lipzen A."/>
            <person name="Chen C."/>
            <person name="Yanf M."/>
            <person name="Daum C."/>
            <person name="Ng V."/>
            <person name="Clum A."/>
            <person name="Steindorff A."/>
            <person name="Ohm R."/>
            <person name="Martin F."/>
            <person name="Silar P."/>
            <person name="Natvig D."/>
            <person name="Lalanne C."/>
            <person name="Gautier V."/>
            <person name="Ament-Velasquez S.L."/>
            <person name="Kruys A."/>
            <person name="Hutchinson M.I."/>
            <person name="Powell A.J."/>
            <person name="Barry K."/>
            <person name="Miller A.N."/>
            <person name="Grigoriev I.V."/>
            <person name="Debuchy R."/>
            <person name="Gladieux P."/>
            <person name="Thoren M.H."/>
            <person name="Johannesson H."/>
        </authorList>
    </citation>
    <scope>NUCLEOTIDE SEQUENCE</scope>
    <source>
        <strain evidence="1">CBS 560.94</strain>
    </source>
</reference>
<dbReference type="Gene3D" id="3.40.1230.10">
    <property type="entry name" value="MTH938-like"/>
    <property type="match status" value="1"/>
</dbReference>
<organism evidence="1 2">
    <name type="scientific">Neurospora tetraspora</name>
    <dbReference type="NCBI Taxonomy" id="94610"/>
    <lineage>
        <taxon>Eukaryota</taxon>
        <taxon>Fungi</taxon>
        <taxon>Dikarya</taxon>
        <taxon>Ascomycota</taxon>
        <taxon>Pezizomycotina</taxon>
        <taxon>Sordariomycetes</taxon>
        <taxon>Sordariomycetidae</taxon>
        <taxon>Sordariales</taxon>
        <taxon>Sordariaceae</taxon>
        <taxon>Neurospora</taxon>
    </lineage>
</organism>
<dbReference type="Pfam" id="PF04430">
    <property type="entry name" value="DUF498"/>
    <property type="match status" value="1"/>
</dbReference>
<accession>A0AAE0MQE1</accession>
<protein>
    <recommendedName>
        <fullName evidence="3">NADH dehydrogenase [ubiquinone] 1 alpha subcomplex assembly factor 3</fullName>
    </recommendedName>
</protein>
<proteinExistence type="predicted"/>
<dbReference type="Proteomes" id="UP001278500">
    <property type="component" value="Unassembled WGS sequence"/>
</dbReference>
<dbReference type="GO" id="GO:0005743">
    <property type="term" value="C:mitochondrial inner membrane"/>
    <property type="evidence" value="ECO:0007669"/>
    <property type="project" value="TreeGrafter"/>
</dbReference>
<dbReference type="FunFam" id="3.40.1230.10:FF:000005">
    <property type="entry name" value="NADH dehydrogenase [ubiquinone]alpha subcomplex assembly factor"/>
    <property type="match status" value="1"/>
</dbReference>
<dbReference type="PANTHER" id="PTHR21192">
    <property type="entry name" value="NUCLEAR PROTEIN E3-3"/>
    <property type="match status" value="1"/>
</dbReference>
<dbReference type="GO" id="GO:0032981">
    <property type="term" value="P:mitochondrial respiratory chain complex I assembly"/>
    <property type="evidence" value="ECO:0007669"/>
    <property type="project" value="TreeGrafter"/>
</dbReference>
<dbReference type="SUPFAM" id="SSF64076">
    <property type="entry name" value="MTH938-like"/>
    <property type="match status" value="1"/>
</dbReference>
<reference evidence="1" key="1">
    <citation type="journal article" date="2023" name="Mol. Phylogenet. Evol.">
        <title>Genome-scale phylogeny and comparative genomics of the fungal order Sordariales.</title>
        <authorList>
            <person name="Hensen N."/>
            <person name="Bonometti L."/>
            <person name="Westerberg I."/>
            <person name="Brannstrom I.O."/>
            <person name="Guillou S."/>
            <person name="Cros-Aarteil S."/>
            <person name="Calhoun S."/>
            <person name="Haridas S."/>
            <person name="Kuo A."/>
            <person name="Mondo S."/>
            <person name="Pangilinan J."/>
            <person name="Riley R."/>
            <person name="LaButti K."/>
            <person name="Andreopoulos B."/>
            <person name="Lipzen A."/>
            <person name="Chen C."/>
            <person name="Yan M."/>
            <person name="Daum C."/>
            <person name="Ng V."/>
            <person name="Clum A."/>
            <person name="Steindorff A."/>
            <person name="Ohm R.A."/>
            <person name="Martin F."/>
            <person name="Silar P."/>
            <person name="Natvig D.O."/>
            <person name="Lalanne C."/>
            <person name="Gautier V."/>
            <person name="Ament-Velasquez S.L."/>
            <person name="Kruys A."/>
            <person name="Hutchinson M.I."/>
            <person name="Powell A.J."/>
            <person name="Barry K."/>
            <person name="Miller A.N."/>
            <person name="Grigoriev I.V."/>
            <person name="Debuchy R."/>
            <person name="Gladieux P."/>
            <person name="Hiltunen Thoren M."/>
            <person name="Johannesson H."/>
        </authorList>
    </citation>
    <scope>NUCLEOTIDE SEQUENCE</scope>
    <source>
        <strain evidence="1">CBS 560.94</strain>
    </source>
</reference>
<dbReference type="AlphaFoldDB" id="A0AAE0MQE1"/>
<dbReference type="RefSeq" id="XP_062679010.1">
    <property type="nucleotide sequence ID" value="XM_062828888.1"/>
</dbReference>
<gene>
    <name evidence="1" type="ORF">B0H65DRAFT_528173</name>
</gene>
<comment type="caution">
    <text evidence="1">The sequence shown here is derived from an EMBL/GenBank/DDBJ whole genome shotgun (WGS) entry which is preliminary data.</text>
</comment>
<evidence type="ECO:0008006" key="3">
    <source>
        <dbReference type="Google" id="ProtNLM"/>
    </source>
</evidence>